<keyword evidence="3" id="KW-0812">Transmembrane</keyword>
<evidence type="ECO:0000313" key="5">
    <source>
        <dbReference type="EMBL" id="MBN2963347.1"/>
    </source>
</evidence>
<evidence type="ECO:0000256" key="3">
    <source>
        <dbReference type="SAM" id="Phobius"/>
    </source>
</evidence>
<feature type="domain" description="Leucine-binding protein" evidence="4">
    <location>
        <begin position="33"/>
        <end position="352"/>
    </location>
</feature>
<accession>A0ABS2WP51</accession>
<protein>
    <submittedName>
        <fullName evidence="5">ABC transporter substrate-binding protein</fullName>
    </submittedName>
</protein>
<evidence type="ECO:0000259" key="4">
    <source>
        <dbReference type="Pfam" id="PF13458"/>
    </source>
</evidence>
<organism evidence="5 6">
    <name type="scientific">Sulfurospirillum tamanense</name>
    <dbReference type="NCBI Taxonomy" id="2813362"/>
    <lineage>
        <taxon>Bacteria</taxon>
        <taxon>Pseudomonadati</taxon>
        <taxon>Campylobacterota</taxon>
        <taxon>Epsilonproteobacteria</taxon>
        <taxon>Campylobacterales</taxon>
        <taxon>Sulfurospirillaceae</taxon>
        <taxon>Sulfurospirillum</taxon>
    </lineage>
</organism>
<gene>
    <name evidence="5" type="ORF">JWV37_01010</name>
</gene>
<keyword evidence="6" id="KW-1185">Reference proteome</keyword>
<reference evidence="5 6" key="3">
    <citation type="submission" date="2021-02" db="EMBL/GenBank/DDBJ databases">
        <authorList>
            <person name="Merkel A.Y."/>
        </authorList>
    </citation>
    <scope>NUCLEOTIDE SEQUENCE [LARGE SCALE GENOMIC DNA]</scope>
    <source>
        <strain evidence="5 6">T05b</strain>
    </source>
</reference>
<dbReference type="InterPro" id="IPR028081">
    <property type="entry name" value="Leu-bd"/>
</dbReference>
<sequence length="384" mass="42660">MVNHTFLRLLFFFTFLGLGGLAYWSVQPKDGPIILGASLPLTGINKELGTEVVAGANAWFEHVNATGGIKGRKIEFIYYDDKYEPQNTAHNLQKLLYEDQAFALFGFVGTPTIKKILPEIMLNKLPLIASYTGASFLRDASAPNIVNFRTSYQEEINALVEHLHTSQGLTRFAIFYQNDIFGEEGYIATVNALGTYSLSLVGEGTYKRNTLSIRHALHEIQSSSPEAIIVVGAYKPSAHFIQQAKENGMNTVIFCPISFVNADALVAELSGKTKNILFSQVVPSYDPKASAAALEYTRLLERYAPLNKPSLASFESFLAAKALTLALKRVDDPLTRGKLLTTLNNQTFVDLGDIPMRFSHLYMHASVYLSVYEEGFHIIHRKSF</sequence>
<proteinExistence type="inferred from homology"/>
<keyword evidence="3" id="KW-1133">Transmembrane helix</keyword>
<dbReference type="SUPFAM" id="SSF53822">
    <property type="entry name" value="Periplasmic binding protein-like I"/>
    <property type="match status" value="1"/>
</dbReference>
<comment type="similarity">
    <text evidence="1">Belongs to the leucine-binding protein family.</text>
</comment>
<evidence type="ECO:0000313" key="6">
    <source>
        <dbReference type="Proteomes" id="UP000703590"/>
    </source>
</evidence>
<dbReference type="InterPro" id="IPR028082">
    <property type="entry name" value="Peripla_BP_I"/>
</dbReference>
<dbReference type="PANTHER" id="PTHR47235">
    <property type="entry name" value="BLR6548 PROTEIN"/>
    <property type="match status" value="1"/>
</dbReference>
<comment type="caution">
    <text evidence="5">The sequence shown here is derived from an EMBL/GenBank/DDBJ whole genome shotgun (WGS) entry which is preliminary data.</text>
</comment>
<evidence type="ECO:0000256" key="1">
    <source>
        <dbReference type="ARBA" id="ARBA00010062"/>
    </source>
</evidence>
<reference evidence="5 6" key="2">
    <citation type="submission" date="2021-02" db="EMBL/GenBank/DDBJ databases">
        <title>Sulfurospirillum tamanensis sp. nov.</title>
        <authorList>
            <person name="Frolova A."/>
            <person name="Merkel A."/>
            <person name="Slobodkin A."/>
        </authorList>
    </citation>
    <scope>NUCLEOTIDE SEQUENCE [LARGE SCALE GENOMIC DNA]</scope>
    <source>
        <strain evidence="5 6">T05b</strain>
    </source>
</reference>
<evidence type="ECO:0000256" key="2">
    <source>
        <dbReference type="ARBA" id="ARBA00022729"/>
    </source>
</evidence>
<dbReference type="Pfam" id="PF13458">
    <property type="entry name" value="Peripla_BP_6"/>
    <property type="match status" value="1"/>
</dbReference>
<dbReference type="RefSeq" id="WP_205457777.1">
    <property type="nucleotide sequence ID" value="NZ_JAFHKK010000001.1"/>
</dbReference>
<reference evidence="6" key="1">
    <citation type="submission" date="2021-02" db="EMBL/GenBank/DDBJ databases">
        <title>Sulfurospirillum tamanensis sp. nov.</title>
        <authorList>
            <person name="Merkel A.Y."/>
        </authorList>
    </citation>
    <scope>NUCLEOTIDE SEQUENCE [LARGE SCALE GENOMIC DNA]</scope>
    <source>
        <strain evidence="6">T05b</strain>
    </source>
</reference>
<dbReference type="Gene3D" id="3.40.50.2300">
    <property type="match status" value="2"/>
</dbReference>
<name>A0ABS2WP51_9BACT</name>
<feature type="transmembrane region" description="Helical" evidence="3">
    <location>
        <begin position="6"/>
        <end position="26"/>
    </location>
</feature>
<keyword evidence="3" id="KW-0472">Membrane</keyword>
<dbReference type="Proteomes" id="UP000703590">
    <property type="component" value="Unassembled WGS sequence"/>
</dbReference>
<keyword evidence="2" id="KW-0732">Signal</keyword>
<dbReference type="PANTHER" id="PTHR47235:SF1">
    <property type="entry name" value="BLR6548 PROTEIN"/>
    <property type="match status" value="1"/>
</dbReference>
<dbReference type="CDD" id="cd19978">
    <property type="entry name" value="PBP1_ABC_ligand_binding-like"/>
    <property type="match status" value="1"/>
</dbReference>
<dbReference type="EMBL" id="JAFHKK010000001">
    <property type="protein sequence ID" value="MBN2963347.1"/>
    <property type="molecule type" value="Genomic_DNA"/>
</dbReference>